<dbReference type="EMBL" id="PCQL01000010">
    <property type="protein sequence ID" value="PRC18990.1"/>
    <property type="molecule type" value="Genomic_DNA"/>
</dbReference>
<dbReference type="Gene3D" id="3.40.50.10540">
    <property type="entry name" value="Crotonobetainyl-coa:carnitine coa-transferase, domain 1"/>
    <property type="match status" value="1"/>
</dbReference>
<dbReference type="AlphaFoldDB" id="A0A2S9ET62"/>
<protein>
    <recommendedName>
        <fullName evidence="3">CoA transferase</fullName>
    </recommendedName>
</protein>
<comment type="caution">
    <text evidence="1">The sequence shown here is derived from an EMBL/GenBank/DDBJ whole genome shotgun (WGS) entry which is preliminary data.</text>
</comment>
<dbReference type="InterPro" id="IPR003673">
    <property type="entry name" value="CoA-Trfase_fam_III"/>
</dbReference>
<evidence type="ECO:0000313" key="2">
    <source>
        <dbReference type="Proteomes" id="UP000238045"/>
    </source>
</evidence>
<dbReference type="Proteomes" id="UP000238045">
    <property type="component" value="Unassembled WGS sequence"/>
</dbReference>
<reference evidence="1 2" key="1">
    <citation type="submission" date="2017-09" db="EMBL/GenBank/DDBJ databases">
        <title>Genomic, metabolic, and phenotypic characteristics of bacterial isolates from the natural microbiome of the model nematode Caenorhabditis elegans.</title>
        <authorList>
            <person name="Zimmermann J."/>
            <person name="Obeng N."/>
            <person name="Yang W."/>
            <person name="Obeng O."/>
            <person name="Kissoyan K."/>
            <person name="Pees B."/>
            <person name="Dirksen P."/>
            <person name="Hoppner M."/>
            <person name="Franke A."/>
            <person name="Rosenstiel P."/>
            <person name="Leippe M."/>
            <person name="Dierking K."/>
            <person name="Kaleta C."/>
            <person name="Schulenburg H."/>
        </authorList>
    </citation>
    <scope>NUCLEOTIDE SEQUENCE [LARGE SCALE GENOMIC DNA]</scope>
    <source>
        <strain evidence="1 2">MYb117</strain>
    </source>
</reference>
<organism evidence="1 2">
    <name type="scientific">Pseudomonas poae</name>
    <dbReference type="NCBI Taxonomy" id="200451"/>
    <lineage>
        <taxon>Bacteria</taxon>
        <taxon>Pseudomonadati</taxon>
        <taxon>Pseudomonadota</taxon>
        <taxon>Gammaproteobacteria</taxon>
        <taxon>Pseudomonadales</taxon>
        <taxon>Pseudomonadaceae</taxon>
        <taxon>Pseudomonas</taxon>
    </lineage>
</organism>
<dbReference type="GO" id="GO:0003824">
    <property type="term" value="F:catalytic activity"/>
    <property type="evidence" value="ECO:0007669"/>
    <property type="project" value="InterPro"/>
</dbReference>
<gene>
    <name evidence="1" type="ORF">CQZ99_11800</name>
</gene>
<name>A0A2S9ET62_9PSED</name>
<keyword evidence="2" id="KW-1185">Reference proteome</keyword>
<dbReference type="RefSeq" id="WP_105696863.1">
    <property type="nucleotide sequence ID" value="NZ_CP159260.1"/>
</dbReference>
<dbReference type="InterPro" id="IPR023606">
    <property type="entry name" value="CoA-Trfase_III_dom_1_sf"/>
</dbReference>
<accession>A0A2S9ET62</accession>
<evidence type="ECO:0000313" key="1">
    <source>
        <dbReference type="EMBL" id="PRC18990.1"/>
    </source>
</evidence>
<dbReference type="SUPFAM" id="SSF89796">
    <property type="entry name" value="CoA-transferase family III (CaiB/BaiF)"/>
    <property type="match status" value="1"/>
</dbReference>
<sequence length="142" mass="15845">MRPYIGRYTPLIYNALCQCYRWEKISNASITVIAPQLHEALTQHSALEWETIFGESVPCAAARRVDEMFDHPQCQAEELISDFEHPVVGRYRGFTRATTFSRTPGPAPFAAPVFGADSDRVLLTSGFTPQQVLELRASGALL</sequence>
<evidence type="ECO:0008006" key="3">
    <source>
        <dbReference type="Google" id="ProtNLM"/>
    </source>
</evidence>
<proteinExistence type="predicted"/>
<dbReference type="Pfam" id="PF02515">
    <property type="entry name" value="CoA_transf_3"/>
    <property type="match status" value="1"/>
</dbReference>